<dbReference type="InterPro" id="IPR009468">
    <property type="entry name" value="DUF1090"/>
</dbReference>
<dbReference type="AlphaFoldDB" id="A0A3V2Y5H8"/>
<protein>
    <submittedName>
        <fullName evidence="3">DUF1090 domain-containing protein</fullName>
    </submittedName>
</protein>
<evidence type="ECO:0000313" key="4">
    <source>
        <dbReference type="EMBL" id="ECZ5438607.1"/>
    </source>
</evidence>
<gene>
    <name evidence="4" type="ORF">AHQ57_15875</name>
    <name evidence="3" type="ORF">DQ066_11480</name>
</gene>
<feature type="region of interest" description="Disordered" evidence="1">
    <location>
        <begin position="81"/>
        <end position="128"/>
    </location>
</feature>
<evidence type="ECO:0000256" key="1">
    <source>
        <dbReference type="SAM" id="MobiDB-lite"/>
    </source>
</evidence>
<sequence length="128" mass="14661">MKHHQRLYLFTTALLTLSGLAHAASPTGCAAKRLEVENQMSYAREHNNTHQIAGLQKALREIDEHCTDPQLLKQRQLKVEEKTRKVAERQTELDQARETGNPKKMAQKQKKLDHAREELQDARNALGQ</sequence>
<evidence type="ECO:0000256" key="2">
    <source>
        <dbReference type="SAM" id="SignalP"/>
    </source>
</evidence>
<dbReference type="Gene3D" id="1.20.58.90">
    <property type="match status" value="1"/>
</dbReference>
<dbReference type="EMBL" id="AAHKGI010000004">
    <property type="protein sequence ID" value="EBX1171966.1"/>
    <property type="molecule type" value="Genomic_DNA"/>
</dbReference>
<feature type="compositionally biased region" description="Basic and acidic residues" evidence="1">
    <location>
        <begin position="110"/>
        <end position="121"/>
    </location>
</feature>
<keyword evidence="2" id="KW-0732">Signal</keyword>
<proteinExistence type="predicted"/>
<comment type="caution">
    <text evidence="3">The sequence shown here is derived from an EMBL/GenBank/DDBJ whole genome shotgun (WGS) entry which is preliminary data.</text>
</comment>
<feature type="signal peptide" evidence="2">
    <location>
        <begin position="1"/>
        <end position="23"/>
    </location>
</feature>
<reference evidence="3" key="1">
    <citation type="submission" date="2018-06" db="EMBL/GenBank/DDBJ databases">
        <authorList>
            <person name="Ashton P.M."/>
            <person name="Dallman T."/>
            <person name="Nair S."/>
            <person name="De Pinna E."/>
            <person name="Peters T."/>
            <person name="Grant K."/>
        </authorList>
    </citation>
    <scope>NUCLEOTIDE SEQUENCE</scope>
    <source>
        <strain evidence="3">250711</strain>
    </source>
</reference>
<feature type="compositionally biased region" description="Basic and acidic residues" evidence="1">
    <location>
        <begin position="81"/>
        <end position="101"/>
    </location>
</feature>
<dbReference type="Pfam" id="PF06476">
    <property type="entry name" value="DUF1090"/>
    <property type="match status" value="1"/>
</dbReference>
<feature type="chain" id="PRO_5036346399" evidence="2">
    <location>
        <begin position="24"/>
        <end position="128"/>
    </location>
</feature>
<dbReference type="RefSeq" id="WP_057515211.1">
    <property type="nucleotide sequence ID" value="NZ_MYAT01000012.1"/>
</dbReference>
<dbReference type="EMBL" id="AALGZK010000008">
    <property type="protein sequence ID" value="ECZ5438607.1"/>
    <property type="molecule type" value="Genomic_DNA"/>
</dbReference>
<evidence type="ECO:0000313" key="3">
    <source>
        <dbReference type="EMBL" id="EBX1171966.1"/>
    </source>
</evidence>
<accession>A0A3V2Y5H8</accession>
<name>A0A3V2Y5H8_SALNE</name>
<organism evidence="3">
    <name type="scientific">Salmonella newport</name>
    <dbReference type="NCBI Taxonomy" id="108619"/>
    <lineage>
        <taxon>Bacteria</taxon>
        <taxon>Pseudomonadati</taxon>
        <taxon>Pseudomonadota</taxon>
        <taxon>Gammaproteobacteria</taxon>
        <taxon>Enterobacterales</taxon>
        <taxon>Enterobacteriaceae</taxon>
        <taxon>Salmonella</taxon>
    </lineage>
</organism>
<reference evidence="4" key="2">
    <citation type="submission" date="2018-07" db="EMBL/GenBank/DDBJ databases">
        <authorList>
            <consortium name="GenomeTrakr network: Whole genome sequencing for foodborne pathogen traceback"/>
        </authorList>
    </citation>
    <scope>NUCLEOTIDE SEQUENCE</scope>
    <source>
        <strain evidence="4">FDA00000095</strain>
    </source>
</reference>